<dbReference type="OMA" id="DYIAGCK"/>
<organism evidence="1 2">
    <name type="scientific">Entamoeba histolytica</name>
    <dbReference type="NCBI Taxonomy" id="5759"/>
    <lineage>
        <taxon>Eukaryota</taxon>
        <taxon>Amoebozoa</taxon>
        <taxon>Evosea</taxon>
        <taxon>Archamoebae</taxon>
        <taxon>Mastigamoebida</taxon>
        <taxon>Entamoebidae</taxon>
        <taxon>Entamoeba</taxon>
    </lineage>
</organism>
<proteinExistence type="predicted"/>
<dbReference type="EMBL" id="BDEQ01000001">
    <property type="protein sequence ID" value="GAT94343.1"/>
    <property type="molecule type" value="Genomic_DNA"/>
</dbReference>
<dbReference type="VEuPathDB" id="AmoebaDB:EHI8A_099810"/>
<dbReference type="VEuPathDB" id="AmoebaDB:EHI5A_038400"/>
<dbReference type="AlphaFoldDB" id="A0A5K1UCH6"/>
<gene>
    <name evidence="1" type="ORF">CL6EHI_038560</name>
</gene>
<comment type="caution">
    <text evidence="1">The sequence shown here is derived from an EMBL/GenBank/DDBJ whole genome shotgun (WGS) entry which is preliminary data.</text>
</comment>
<accession>A0A5K1UCH6</accession>
<evidence type="ECO:0008006" key="3">
    <source>
        <dbReference type="Google" id="ProtNLM"/>
    </source>
</evidence>
<evidence type="ECO:0000313" key="1">
    <source>
        <dbReference type="EMBL" id="GAT94343.1"/>
    </source>
</evidence>
<reference evidence="1 2" key="1">
    <citation type="submission" date="2016-05" db="EMBL/GenBank/DDBJ databases">
        <title>First whole genome sequencing of Entamoeba histolytica HM1:IMSS-clone-6.</title>
        <authorList>
            <person name="Mukherjee Avik.K."/>
            <person name="Izumyama S."/>
            <person name="Nakada-Tsukui K."/>
            <person name="Nozaki T."/>
        </authorList>
    </citation>
    <scope>NUCLEOTIDE SEQUENCE [LARGE SCALE GENOMIC DNA]</scope>
    <source>
        <strain evidence="1 2">HM1:IMSS clone 6</strain>
    </source>
</reference>
<evidence type="ECO:0000313" key="2">
    <source>
        <dbReference type="Proteomes" id="UP000078387"/>
    </source>
</evidence>
<dbReference type="VEuPathDB" id="AmoebaDB:KM1_050290"/>
<name>A0A5K1UCH6_ENTHI</name>
<dbReference type="VEuPathDB" id="AmoebaDB:EHI_038560"/>
<sequence length="356" mass="41159">MDIDILIAMSTDDSTRLRLEQIREQYNSIVPIVNNEYVSFCTNVFTDSIDSETPDQMNHHLSDISFLRRKKQESVAAISKLLDRFGSFNEMKVNDTEQLKVLDDMERRIRDRLNNPITRGYQPNPYEQQNPSSYPSVYPQDIYQQGTYTAQDNVYESKPIKRYDEIGEYQPRHIKMAKTVDSERPITDPLVNNAMSKIFKRVKKSTVKCIFDSDVDGWDRVAFTDIISGFSSVMIIVSPVDDRVFGCYIDTEIHPHGWNGGECSFLCALHGNDFFWVHGYNKGVPKDVDLLKIGEPNEDVFFYFTKYISFQANKGLKKSHFDAKILEIVQPKPGTFIGDGITKYFELRKFIVLHFS</sequence>
<dbReference type="Proteomes" id="UP000078387">
    <property type="component" value="Unassembled WGS sequence"/>
</dbReference>
<protein>
    <recommendedName>
        <fullName evidence="3">TLDc domain-containing protein</fullName>
    </recommendedName>
</protein>
<dbReference type="VEuPathDB" id="AmoebaDB:EHI7A_092430"/>